<dbReference type="InterPro" id="IPR006274">
    <property type="entry name" value="CarbamoylP_synth_ssu"/>
</dbReference>
<dbReference type="PANTHER" id="PTHR43418">
    <property type="entry name" value="MULTIFUNCTIONAL TRYPTOPHAN BIOSYNTHESIS PROTEIN-RELATED"/>
    <property type="match status" value="1"/>
</dbReference>
<dbReference type="HAMAP" id="MF_01209">
    <property type="entry name" value="CPSase_S_chain"/>
    <property type="match status" value="1"/>
</dbReference>
<evidence type="ECO:0000256" key="7">
    <source>
        <dbReference type="ARBA" id="ARBA00048816"/>
    </source>
</evidence>
<dbReference type="Pfam" id="PF00988">
    <property type="entry name" value="CPSase_sm_chain"/>
    <property type="match status" value="1"/>
</dbReference>
<feature type="active site" evidence="8">
    <location>
        <position position="331"/>
    </location>
</feature>
<dbReference type="InterPro" id="IPR002474">
    <property type="entry name" value="CarbamoylP_synth_ssu_N"/>
</dbReference>
<organism evidence="10 11">
    <name type="scientific">Youngiibacter multivorans</name>
    <dbReference type="NCBI Taxonomy" id="937251"/>
    <lineage>
        <taxon>Bacteria</taxon>
        <taxon>Bacillati</taxon>
        <taxon>Bacillota</taxon>
        <taxon>Clostridia</taxon>
        <taxon>Eubacteriales</taxon>
        <taxon>Clostridiaceae</taxon>
        <taxon>Youngiibacter</taxon>
    </lineage>
</organism>
<dbReference type="EMBL" id="JAGGKC010000001">
    <property type="protein sequence ID" value="MBP1917830.1"/>
    <property type="molecule type" value="Genomic_DNA"/>
</dbReference>
<dbReference type="CDD" id="cd01744">
    <property type="entry name" value="GATase1_CPSase"/>
    <property type="match status" value="1"/>
</dbReference>
<evidence type="ECO:0000313" key="10">
    <source>
        <dbReference type="EMBL" id="MBP1917830.1"/>
    </source>
</evidence>
<reference evidence="10 11" key="1">
    <citation type="submission" date="2021-03" db="EMBL/GenBank/DDBJ databases">
        <title>Genomic Encyclopedia of Type Strains, Phase IV (KMG-IV): sequencing the most valuable type-strain genomes for metagenomic binning, comparative biology and taxonomic classification.</title>
        <authorList>
            <person name="Goeker M."/>
        </authorList>
    </citation>
    <scope>NUCLEOTIDE SEQUENCE [LARGE SCALE GENOMIC DNA]</scope>
    <source>
        <strain evidence="10 11">DSM 6139</strain>
    </source>
</reference>
<feature type="region of interest" description="CPSase" evidence="8">
    <location>
        <begin position="1"/>
        <end position="170"/>
    </location>
</feature>
<dbReference type="Gene3D" id="3.40.50.880">
    <property type="match status" value="1"/>
</dbReference>
<dbReference type="EC" id="6.3.5.5" evidence="8"/>
<feature type="binding site" evidence="8">
    <location>
        <position position="221"/>
    </location>
    <ligand>
        <name>L-glutamine</name>
        <dbReference type="ChEBI" id="CHEBI:58359"/>
    </ligand>
</feature>
<dbReference type="PRINTS" id="PR00097">
    <property type="entry name" value="ANTSNTHASEII"/>
</dbReference>
<evidence type="ECO:0000313" key="11">
    <source>
        <dbReference type="Proteomes" id="UP001519271"/>
    </source>
</evidence>
<proteinExistence type="inferred from homology"/>
<evidence type="ECO:0000256" key="8">
    <source>
        <dbReference type="HAMAP-Rule" id="MF_01209"/>
    </source>
</evidence>
<accession>A0ABS4FZW5</accession>
<dbReference type="InterPro" id="IPR017926">
    <property type="entry name" value="GATASE"/>
</dbReference>
<evidence type="ECO:0000256" key="4">
    <source>
        <dbReference type="ARBA" id="ARBA00022741"/>
    </source>
</evidence>
<dbReference type="NCBIfam" id="NF009475">
    <property type="entry name" value="PRK12838.1"/>
    <property type="match status" value="1"/>
</dbReference>
<feature type="binding site" evidence="8">
    <location>
        <position position="291"/>
    </location>
    <ligand>
        <name>L-glutamine</name>
        <dbReference type="ChEBI" id="CHEBI:58359"/>
    </ligand>
</feature>
<keyword evidence="11" id="KW-1185">Reference proteome</keyword>
<comment type="subunit">
    <text evidence="8">Composed of two chains; the small (or glutamine) chain promotes the hydrolysis of glutamine to ammonia, which is used by the large (or ammonia) chain to synthesize carbamoyl phosphate. Tetramer of heterodimers (alpha,beta)4.</text>
</comment>
<evidence type="ECO:0000256" key="2">
    <source>
        <dbReference type="ARBA" id="ARBA00007800"/>
    </source>
</evidence>
<dbReference type="SUPFAM" id="SSF52317">
    <property type="entry name" value="Class I glutamine amidotransferase-like"/>
    <property type="match status" value="1"/>
</dbReference>
<keyword evidence="8" id="KW-0055">Arginine biosynthesis</keyword>
<dbReference type="PROSITE" id="PS51273">
    <property type="entry name" value="GATASE_TYPE_1"/>
    <property type="match status" value="1"/>
</dbReference>
<protein>
    <recommendedName>
        <fullName evidence="8">Carbamoyl phosphate synthase small chain</fullName>
        <ecNumber evidence="8">6.3.5.5</ecNumber>
    </recommendedName>
    <alternativeName>
        <fullName evidence="8">Carbamoyl phosphate synthetase glutamine chain</fullName>
    </alternativeName>
</protein>
<feature type="domain" description="Carbamoyl-phosphate synthase small subunit N-terminal" evidence="9">
    <location>
        <begin position="1"/>
        <end position="131"/>
    </location>
</feature>
<keyword evidence="5 8" id="KW-0067">ATP-binding</keyword>
<gene>
    <name evidence="8" type="primary">carA</name>
    <name evidence="10" type="ORF">J2Z34_000293</name>
</gene>
<comment type="pathway">
    <text evidence="1 8">Amino-acid biosynthesis; L-arginine biosynthesis; carbamoyl phosphate from bicarbonate: step 1/1.</text>
</comment>
<name>A0ABS4FZW5_9CLOT</name>
<comment type="catalytic activity">
    <reaction evidence="7 8">
        <text>hydrogencarbonate + L-glutamine + 2 ATP + H2O = carbamoyl phosphate + L-glutamate + 2 ADP + phosphate + 2 H(+)</text>
        <dbReference type="Rhea" id="RHEA:18633"/>
        <dbReference type="ChEBI" id="CHEBI:15377"/>
        <dbReference type="ChEBI" id="CHEBI:15378"/>
        <dbReference type="ChEBI" id="CHEBI:17544"/>
        <dbReference type="ChEBI" id="CHEBI:29985"/>
        <dbReference type="ChEBI" id="CHEBI:30616"/>
        <dbReference type="ChEBI" id="CHEBI:43474"/>
        <dbReference type="ChEBI" id="CHEBI:58228"/>
        <dbReference type="ChEBI" id="CHEBI:58359"/>
        <dbReference type="ChEBI" id="CHEBI:456216"/>
        <dbReference type="EC" id="6.3.5.5"/>
    </reaction>
</comment>
<keyword evidence="8" id="KW-0028">Amino-acid biosynthesis</keyword>
<comment type="caution">
    <text evidence="10">The sequence shown here is derived from an EMBL/GenBank/DDBJ whole genome shotgun (WGS) entry which is preliminary data.</text>
</comment>
<keyword evidence="6 8" id="KW-0315">Glutamine amidotransferase</keyword>
<evidence type="ECO:0000256" key="6">
    <source>
        <dbReference type="ARBA" id="ARBA00022962"/>
    </source>
</evidence>
<dbReference type="Proteomes" id="UP001519271">
    <property type="component" value="Unassembled WGS sequence"/>
</dbReference>
<dbReference type="InterPro" id="IPR050472">
    <property type="entry name" value="Anth_synth/Amidotransfase"/>
</dbReference>
<dbReference type="PRINTS" id="PR00096">
    <property type="entry name" value="GATASE"/>
</dbReference>
<evidence type="ECO:0000256" key="1">
    <source>
        <dbReference type="ARBA" id="ARBA00005077"/>
    </source>
</evidence>
<feature type="binding site" evidence="8">
    <location>
        <position position="250"/>
    </location>
    <ligand>
        <name>L-glutamine</name>
        <dbReference type="ChEBI" id="CHEBI:58359"/>
    </ligand>
</feature>
<dbReference type="Pfam" id="PF00117">
    <property type="entry name" value="GATase"/>
    <property type="match status" value="1"/>
</dbReference>
<dbReference type="SUPFAM" id="SSF52021">
    <property type="entry name" value="Carbamoyl phosphate synthetase, small subunit N-terminal domain"/>
    <property type="match status" value="1"/>
</dbReference>
<evidence type="ECO:0000256" key="5">
    <source>
        <dbReference type="ARBA" id="ARBA00022840"/>
    </source>
</evidence>
<feature type="active site" evidence="8">
    <location>
        <position position="333"/>
    </location>
</feature>
<dbReference type="RefSeq" id="WP_209458068.1">
    <property type="nucleotide sequence ID" value="NZ_JAGGKC010000001.1"/>
</dbReference>
<comment type="catalytic activity">
    <reaction evidence="8">
        <text>L-glutamine + H2O = L-glutamate + NH4(+)</text>
        <dbReference type="Rhea" id="RHEA:15889"/>
        <dbReference type="ChEBI" id="CHEBI:15377"/>
        <dbReference type="ChEBI" id="CHEBI:28938"/>
        <dbReference type="ChEBI" id="CHEBI:29985"/>
        <dbReference type="ChEBI" id="CHEBI:58359"/>
    </reaction>
</comment>
<dbReference type="Gene3D" id="3.50.30.20">
    <property type="entry name" value="Carbamoyl-phosphate synthase small subunit, N-terminal domain"/>
    <property type="match status" value="1"/>
</dbReference>
<dbReference type="PRINTS" id="PR00099">
    <property type="entry name" value="CPSGATASE"/>
</dbReference>
<comment type="similarity">
    <text evidence="2 8">Belongs to the CarA family.</text>
</comment>
<dbReference type="InterPro" id="IPR029062">
    <property type="entry name" value="Class_I_gatase-like"/>
</dbReference>
<dbReference type="InterPro" id="IPR036480">
    <property type="entry name" value="CarbP_synth_ssu_N_sf"/>
</dbReference>
<dbReference type="PANTHER" id="PTHR43418:SF7">
    <property type="entry name" value="CARBAMOYL-PHOSPHATE SYNTHASE SMALL CHAIN"/>
    <property type="match status" value="1"/>
</dbReference>
<dbReference type="SMART" id="SM01097">
    <property type="entry name" value="CPSase_sm_chain"/>
    <property type="match status" value="1"/>
</dbReference>
<feature type="binding site" evidence="8">
    <location>
        <position position="45"/>
    </location>
    <ligand>
        <name>L-glutamine</name>
        <dbReference type="ChEBI" id="CHEBI:58359"/>
    </ligand>
</feature>
<evidence type="ECO:0000256" key="3">
    <source>
        <dbReference type="ARBA" id="ARBA00022598"/>
    </source>
</evidence>
<evidence type="ECO:0000259" key="9">
    <source>
        <dbReference type="SMART" id="SM01097"/>
    </source>
</evidence>
<comment type="pathway">
    <text evidence="8">Pyrimidine metabolism; UMP biosynthesis via de novo pathway; (S)-dihydroorotate from bicarbonate: step 1/3.</text>
</comment>
<comment type="function">
    <text evidence="8">Small subunit of the glutamine-dependent carbamoyl phosphate synthetase (CPSase). CPSase catalyzes the formation of carbamoyl phosphate from the ammonia moiety of glutamine, carbonate, and phosphate donated by ATP, constituting the first step of 2 biosynthetic pathways, one leading to arginine and/or urea and the other to pyrimidine nucleotides. The small subunit (glutamine amidotransferase) binds and cleaves glutamine to supply the large subunit with the substrate ammonia.</text>
</comment>
<sequence>MDKMLILEDGTCFKGKAFGSLKDAYGEVVFTTAMTGYQELLTDQSFLGQMVVMTYPMIGNYGINRDDYEAVRPILHAFIVRDLCEEPSNFRMNRTLDDYLQKMDVPGLYGIDTRKLTKHIREKGAVKGCIVSSELSHEEAMERLTAYEPFHDHIARCSIKTPFEVPGNGKRVVLLDLGMKQSILKELGAMGFHVNVVPHDTKAEDIMEYNPDGIMLSNGPGDPKDAMGVVEEIRKLLPQVPVFGICMGHQLLSLACGADTRKMKFGHRGGNNPVKDLETGKIMITSQNHGYVVDMKTIEGTGLVVTHKCVNEGSIEGVKHTKYNAFSVQFHPESSPGPTDAKRIFLKFKEAMNAGGQKNA</sequence>
<feature type="binding site" evidence="8">
    <location>
        <position position="288"/>
    </location>
    <ligand>
        <name>L-glutamine</name>
        <dbReference type="ChEBI" id="CHEBI:58359"/>
    </ligand>
</feature>
<dbReference type="InterPro" id="IPR035686">
    <property type="entry name" value="CPSase_GATase1"/>
</dbReference>
<feature type="binding site" evidence="8">
    <location>
        <position position="290"/>
    </location>
    <ligand>
        <name>L-glutamine</name>
        <dbReference type="ChEBI" id="CHEBI:58359"/>
    </ligand>
</feature>
<dbReference type="NCBIfam" id="TIGR01368">
    <property type="entry name" value="CPSaseIIsmall"/>
    <property type="match status" value="1"/>
</dbReference>
<keyword evidence="8" id="KW-0665">Pyrimidine biosynthesis</keyword>
<dbReference type="GO" id="GO:0004088">
    <property type="term" value="F:carbamoyl-phosphate synthase (glutamine-hydrolyzing) activity"/>
    <property type="evidence" value="ECO:0007669"/>
    <property type="project" value="UniProtKB-EC"/>
</dbReference>
<feature type="active site" description="Nucleophile" evidence="8">
    <location>
        <position position="246"/>
    </location>
</feature>
<keyword evidence="4 8" id="KW-0547">Nucleotide-binding</keyword>
<feature type="binding site" evidence="8">
    <location>
        <position position="247"/>
    </location>
    <ligand>
        <name>L-glutamine</name>
        <dbReference type="ChEBI" id="CHEBI:58359"/>
    </ligand>
</feature>
<feature type="binding site" evidence="8">
    <location>
        <position position="219"/>
    </location>
    <ligand>
        <name>L-glutamine</name>
        <dbReference type="ChEBI" id="CHEBI:58359"/>
    </ligand>
</feature>
<keyword evidence="3 8" id="KW-0436">Ligase</keyword>